<sequence length="24" mass="2780">MVFIILISAGCFKPICIMNFYELL</sequence>
<protein>
    <submittedName>
        <fullName evidence="1">Uncharacterized protein</fullName>
    </submittedName>
</protein>
<keyword evidence="2" id="KW-1185">Reference proteome</keyword>
<accession>A0A7I8KHX2</accession>
<name>A0A7I8KHX2_SPIIN</name>
<organism evidence="1 2">
    <name type="scientific">Spirodela intermedia</name>
    <name type="common">Intermediate duckweed</name>
    <dbReference type="NCBI Taxonomy" id="51605"/>
    <lineage>
        <taxon>Eukaryota</taxon>
        <taxon>Viridiplantae</taxon>
        <taxon>Streptophyta</taxon>
        <taxon>Embryophyta</taxon>
        <taxon>Tracheophyta</taxon>
        <taxon>Spermatophyta</taxon>
        <taxon>Magnoliopsida</taxon>
        <taxon>Liliopsida</taxon>
        <taxon>Araceae</taxon>
        <taxon>Lemnoideae</taxon>
        <taxon>Spirodela</taxon>
    </lineage>
</organism>
<dbReference type="EMBL" id="LR746269">
    <property type="protein sequence ID" value="CAA7397419.1"/>
    <property type="molecule type" value="Genomic_DNA"/>
</dbReference>
<gene>
    <name evidence="1" type="ORF">SI8410_06008084</name>
</gene>
<reference evidence="1" key="1">
    <citation type="submission" date="2020-02" db="EMBL/GenBank/DDBJ databases">
        <authorList>
            <person name="Scholz U."/>
            <person name="Mascher M."/>
            <person name="Fiebig A."/>
        </authorList>
    </citation>
    <scope>NUCLEOTIDE SEQUENCE</scope>
</reference>
<dbReference type="AlphaFoldDB" id="A0A7I8KHX2"/>
<evidence type="ECO:0000313" key="2">
    <source>
        <dbReference type="Proteomes" id="UP000663760"/>
    </source>
</evidence>
<dbReference type="Proteomes" id="UP000663760">
    <property type="component" value="Chromosome 6"/>
</dbReference>
<proteinExistence type="predicted"/>
<evidence type="ECO:0000313" key="1">
    <source>
        <dbReference type="EMBL" id="CAA7397419.1"/>
    </source>
</evidence>